<name>A0A0A9GRI7_ARUDO</name>
<proteinExistence type="predicted"/>
<accession>A0A0A9GRI7</accession>
<dbReference type="AlphaFoldDB" id="A0A0A9GRI7"/>
<organism evidence="1">
    <name type="scientific">Arundo donax</name>
    <name type="common">Giant reed</name>
    <name type="synonym">Donax arundinaceus</name>
    <dbReference type="NCBI Taxonomy" id="35708"/>
    <lineage>
        <taxon>Eukaryota</taxon>
        <taxon>Viridiplantae</taxon>
        <taxon>Streptophyta</taxon>
        <taxon>Embryophyta</taxon>
        <taxon>Tracheophyta</taxon>
        <taxon>Spermatophyta</taxon>
        <taxon>Magnoliopsida</taxon>
        <taxon>Liliopsida</taxon>
        <taxon>Poales</taxon>
        <taxon>Poaceae</taxon>
        <taxon>PACMAD clade</taxon>
        <taxon>Arundinoideae</taxon>
        <taxon>Arundineae</taxon>
        <taxon>Arundo</taxon>
    </lineage>
</organism>
<sequence length="50" mass="5677">MMYKKLCLHSINAFVNNLAIIVLLGQPCPSLDRRRQLQSQSIVTEAIFVC</sequence>
<reference evidence="1" key="1">
    <citation type="submission" date="2014-09" db="EMBL/GenBank/DDBJ databases">
        <authorList>
            <person name="Magalhaes I.L.F."/>
            <person name="Oliveira U."/>
            <person name="Santos F.R."/>
            <person name="Vidigal T.H.D.A."/>
            <person name="Brescovit A.D."/>
            <person name="Santos A.J."/>
        </authorList>
    </citation>
    <scope>NUCLEOTIDE SEQUENCE</scope>
    <source>
        <tissue evidence="1">Shoot tissue taken approximately 20 cm above the soil surface</tissue>
    </source>
</reference>
<protein>
    <submittedName>
        <fullName evidence="1">Uncharacterized protein</fullName>
    </submittedName>
</protein>
<reference evidence="1" key="2">
    <citation type="journal article" date="2015" name="Data Brief">
        <title>Shoot transcriptome of the giant reed, Arundo donax.</title>
        <authorList>
            <person name="Barrero R.A."/>
            <person name="Guerrero F.D."/>
            <person name="Moolhuijzen P."/>
            <person name="Goolsby J.A."/>
            <person name="Tidwell J."/>
            <person name="Bellgard S.E."/>
            <person name="Bellgard M.I."/>
        </authorList>
    </citation>
    <scope>NUCLEOTIDE SEQUENCE</scope>
    <source>
        <tissue evidence="1">Shoot tissue taken approximately 20 cm above the soil surface</tissue>
    </source>
</reference>
<dbReference type="EMBL" id="GBRH01170121">
    <property type="protein sequence ID" value="JAE27775.1"/>
    <property type="molecule type" value="Transcribed_RNA"/>
</dbReference>
<evidence type="ECO:0000313" key="1">
    <source>
        <dbReference type="EMBL" id="JAE27775.1"/>
    </source>
</evidence>